<dbReference type="GO" id="GO:0006520">
    <property type="term" value="P:amino acid metabolic process"/>
    <property type="evidence" value="ECO:0007669"/>
    <property type="project" value="InterPro"/>
</dbReference>
<dbReference type="Gene3D" id="3.40.640.10">
    <property type="entry name" value="Type I PLP-dependent aspartate aminotransferase-like (Major domain)"/>
    <property type="match status" value="1"/>
</dbReference>
<name>A0A242AA45_9ENTE</name>
<dbReference type="AlphaFoldDB" id="A0A242AA45"/>
<proteinExistence type="inferred from homology"/>
<dbReference type="RefSeq" id="WP_086275858.1">
    <property type="nucleotide sequence ID" value="NZ_NGKU01000001.1"/>
</dbReference>
<evidence type="ECO:0000313" key="5">
    <source>
        <dbReference type="EMBL" id="OTN77904.1"/>
    </source>
</evidence>
<dbReference type="InterPro" id="IPR015421">
    <property type="entry name" value="PyrdxlP-dep_Trfase_major"/>
</dbReference>
<evidence type="ECO:0000313" key="6">
    <source>
        <dbReference type="Proteomes" id="UP000195043"/>
    </source>
</evidence>
<dbReference type="STRING" id="1834191.A5886_003005"/>
<dbReference type="GO" id="GO:0016829">
    <property type="term" value="F:lyase activity"/>
    <property type="evidence" value="ECO:0007669"/>
    <property type="project" value="InterPro"/>
</dbReference>
<protein>
    <recommendedName>
        <fullName evidence="4">Aromatic amino acid beta-eliminating lyase/threonine aldolase domain-containing protein</fullName>
    </recommendedName>
</protein>
<dbReference type="EMBL" id="NGKU01000001">
    <property type="protein sequence ID" value="OTN77904.1"/>
    <property type="molecule type" value="Genomic_DNA"/>
</dbReference>
<keyword evidence="3" id="KW-0663">Pyridoxal phosphate</keyword>
<dbReference type="Gene3D" id="3.90.1150.10">
    <property type="entry name" value="Aspartate Aminotransferase, domain 1"/>
    <property type="match status" value="1"/>
</dbReference>
<comment type="caution">
    <text evidence="5">The sequence shown here is derived from an EMBL/GenBank/DDBJ whole genome shotgun (WGS) entry which is preliminary data.</text>
</comment>
<sequence>MLSFENDYSEGVHPAILDRFAATNMVQESGYGTDTFTKSAKEKIREAIGLTEATIHFLVGGTQTNQIVIDSLLRSYEGVIAADTGHISTHEAGAIEYSGHKVLTIPAEAGKLSAASVANYLQTFYADANHTHMVYPGMVYISYPTEYGTLYTKEELTKLSQVCQDYEIPLFIDGARLGYGLASPQADLTFADIAALSDVFYIGGTKIGALCGEAVVFTKQNEPKHFTTFIKQHGALLAKGRLLGIQFDTLFTDDLYLTISQHAVAMAMILKESMIAKGYPMYLDSPTNQQFFILHKDTLKALESHVKFSRWENYDDHHEVVRFATSWATSAENIAALLAYLPEV</sequence>
<comment type="cofactor">
    <cofactor evidence="1">
        <name>pyridoxal 5'-phosphate</name>
        <dbReference type="ChEBI" id="CHEBI:597326"/>
    </cofactor>
</comment>
<evidence type="ECO:0000256" key="2">
    <source>
        <dbReference type="ARBA" id="ARBA00006966"/>
    </source>
</evidence>
<organism evidence="5 6">
    <name type="scientific">Candidatus Enterococcus testudinis</name>
    <dbReference type="NCBI Taxonomy" id="1834191"/>
    <lineage>
        <taxon>Bacteria</taxon>
        <taxon>Bacillati</taxon>
        <taxon>Bacillota</taxon>
        <taxon>Bacilli</taxon>
        <taxon>Lactobacillales</taxon>
        <taxon>Enterococcaceae</taxon>
        <taxon>Enterococcus</taxon>
    </lineage>
</organism>
<feature type="domain" description="Aromatic amino acid beta-eliminating lyase/threonine aldolase" evidence="4">
    <location>
        <begin position="14"/>
        <end position="239"/>
    </location>
</feature>
<accession>A0A242AA45</accession>
<reference evidence="5 6" key="1">
    <citation type="submission" date="2017-05" db="EMBL/GenBank/DDBJ databases">
        <title>The Genome Sequence of Enterococcus sp. 8G7_MSG3316.</title>
        <authorList>
            <consortium name="The Broad Institute Genomics Platform"/>
            <consortium name="The Broad Institute Genomic Center for Infectious Diseases"/>
            <person name="Earl A."/>
            <person name="Manson A."/>
            <person name="Schwartman J."/>
            <person name="Gilmore M."/>
            <person name="Abouelleil A."/>
            <person name="Cao P."/>
            <person name="Chapman S."/>
            <person name="Cusick C."/>
            <person name="Shea T."/>
            <person name="Young S."/>
            <person name="Neafsey D."/>
            <person name="Nusbaum C."/>
            <person name="Birren B."/>
        </authorList>
    </citation>
    <scope>NUCLEOTIDE SEQUENCE [LARGE SCALE GENOMIC DNA]</scope>
    <source>
        <strain evidence="5 6">8G7_MSG3316</strain>
    </source>
</reference>
<dbReference type="InterPro" id="IPR001597">
    <property type="entry name" value="ArAA_b-elim_lyase/Thr_aldolase"/>
</dbReference>
<evidence type="ECO:0000259" key="4">
    <source>
        <dbReference type="Pfam" id="PF01212"/>
    </source>
</evidence>
<evidence type="ECO:0000256" key="1">
    <source>
        <dbReference type="ARBA" id="ARBA00001933"/>
    </source>
</evidence>
<keyword evidence="6" id="KW-1185">Reference proteome</keyword>
<dbReference type="OrthoDB" id="9774495at2"/>
<dbReference type="Proteomes" id="UP000195043">
    <property type="component" value="Unassembled WGS sequence"/>
</dbReference>
<dbReference type="PANTHER" id="PTHR48097">
    <property type="entry name" value="L-THREONINE ALDOLASE-RELATED"/>
    <property type="match status" value="1"/>
</dbReference>
<dbReference type="Pfam" id="PF01212">
    <property type="entry name" value="Beta_elim_lyase"/>
    <property type="match status" value="1"/>
</dbReference>
<dbReference type="PANTHER" id="PTHR48097:SF5">
    <property type="entry name" value="LOW SPECIFICITY L-THREONINE ALDOLASE"/>
    <property type="match status" value="1"/>
</dbReference>
<dbReference type="SUPFAM" id="SSF53383">
    <property type="entry name" value="PLP-dependent transferases"/>
    <property type="match status" value="1"/>
</dbReference>
<gene>
    <name evidence="5" type="ORF">A5886_003005</name>
</gene>
<comment type="similarity">
    <text evidence="2">Belongs to the threonine aldolase family.</text>
</comment>
<evidence type="ECO:0000256" key="3">
    <source>
        <dbReference type="ARBA" id="ARBA00022898"/>
    </source>
</evidence>
<dbReference type="InterPro" id="IPR015422">
    <property type="entry name" value="PyrdxlP-dep_Trfase_small"/>
</dbReference>
<dbReference type="InterPro" id="IPR015424">
    <property type="entry name" value="PyrdxlP-dep_Trfase"/>
</dbReference>